<comment type="similarity">
    <text evidence="1 2">Belongs to the small heat shock protein (HSP20) family.</text>
</comment>
<dbReference type="EMBL" id="RHHQ01000006">
    <property type="protein sequence ID" value="RNB91164.1"/>
    <property type="molecule type" value="Genomic_DNA"/>
</dbReference>
<feature type="domain" description="SHSP" evidence="3">
    <location>
        <begin position="78"/>
        <end position="187"/>
    </location>
</feature>
<dbReference type="RefSeq" id="WP_122917016.1">
    <property type="nucleotide sequence ID" value="NZ_RHHQ01000006.1"/>
</dbReference>
<dbReference type="CDD" id="cd06464">
    <property type="entry name" value="ACD_sHsps-like"/>
    <property type="match status" value="1"/>
</dbReference>
<evidence type="ECO:0000259" key="3">
    <source>
        <dbReference type="PROSITE" id="PS01031"/>
    </source>
</evidence>
<keyword evidence="5" id="KW-1185">Reference proteome</keyword>
<dbReference type="PROSITE" id="PS01031">
    <property type="entry name" value="SHSP"/>
    <property type="match status" value="1"/>
</dbReference>
<dbReference type="OrthoDB" id="1806521at2"/>
<comment type="caution">
    <text evidence="4">The sequence shown here is derived from an EMBL/GenBank/DDBJ whole genome shotgun (WGS) entry which is preliminary data.</text>
</comment>
<proteinExistence type="inferred from homology"/>
<evidence type="ECO:0000313" key="4">
    <source>
        <dbReference type="EMBL" id="RNB91164.1"/>
    </source>
</evidence>
<evidence type="ECO:0000313" key="5">
    <source>
        <dbReference type="Proteomes" id="UP000271031"/>
    </source>
</evidence>
<reference evidence="4 5" key="1">
    <citation type="submission" date="2018-10" db="EMBL/GenBank/DDBJ databases">
        <title>Phylogenomics of Brevibacillus.</title>
        <authorList>
            <person name="Dunlap C."/>
        </authorList>
    </citation>
    <scope>NUCLEOTIDE SEQUENCE [LARGE SCALE GENOMIC DNA]</scope>
    <source>
        <strain evidence="4 5">JCM 15716</strain>
    </source>
</reference>
<protein>
    <submittedName>
        <fullName evidence="4">Hsp20/alpha crystallin family protein</fullName>
    </submittedName>
</protein>
<organism evidence="4 5">
    <name type="scientific">Brevibacillus fluminis</name>
    <dbReference type="NCBI Taxonomy" id="511487"/>
    <lineage>
        <taxon>Bacteria</taxon>
        <taxon>Bacillati</taxon>
        <taxon>Bacillota</taxon>
        <taxon>Bacilli</taxon>
        <taxon>Bacillales</taxon>
        <taxon>Paenibacillaceae</taxon>
        <taxon>Brevibacillus</taxon>
    </lineage>
</organism>
<dbReference type="Proteomes" id="UP000271031">
    <property type="component" value="Unassembled WGS sequence"/>
</dbReference>
<accession>A0A3M8DTB0</accession>
<dbReference type="InterPro" id="IPR008978">
    <property type="entry name" value="HSP20-like_chaperone"/>
</dbReference>
<evidence type="ECO:0000256" key="1">
    <source>
        <dbReference type="PROSITE-ProRule" id="PRU00285"/>
    </source>
</evidence>
<sequence length="187" mass="21662">MKHLRETMKHFQKTAERLSKLGFNSEQPWKTLSQMNELLDGEFWENMATLGKYADQTWGEPEEQQETEQAVTKASAKAPAKKFVPNVDLFKTDTRVIVSCEISGFDRDSLEVKFIDPRTIIIMGRIREHTFAHARLTKERSYGKFRREIKLPVAVVPKKMKVEYADGVLELQFIRSGKTRRKQPGTT</sequence>
<dbReference type="AlphaFoldDB" id="A0A3M8DTB0"/>
<dbReference type="Gene3D" id="2.60.40.790">
    <property type="match status" value="1"/>
</dbReference>
<name>A0A3M8DTB0_9BACL</name>
<dbReference type="SUPFAM" id="SSF49764">
    <property type="entry name" value="HSP20-like chaperones"/>
    <property type="match status" value="1"/>
</dbReference>
<gene>
    <name evidence="4" type="ORF">EDM56_06155</name>
</gene>
<dbReference type="Pfam" id="PF00011">
    <property type="entry name" value="HSP20"/>
    <property type="match status" value="1"/>
</dbReference>
<dbReference type="InterPro" id="IPR002068">
    <property type="entry name" value="A-crystallin/Hsp20_dom"/>
</dbReference>
<evidence type="ECO:0000256" key="2">
    <source>
        <dbReference type="RuleBase" id="RU003616"/>
    </source>
</evidence>